<evidence type="ECO:0000256" key="1">
    <source>
        <dbReference type="ARBA" id="ARBA00022741"/>
    </source>
</evidence>
<dbReference type="SUPFAM" id="SSF46894">
    <property type="entry name" value="C-terminal effector domain of the bipartite response regulators"/>
    <property type="match status" value="1"/>
</dbReference>
<dbReference type="PANTHER" id="PTHR16305:SF28">
    <property type="entry name" value="GUANYLATE CYCLASE DOMAIN-CONTAINING PROTEIN"/>
    <property type="match status" value="1"/>
</dbReference>
<dbReference type="PANTHER" id="PTHR16305">
    <property type="entry name" value="TESTICULAR SOLUBLE ADENYLYL CYCLASE"/>
    <property type="match status" value="1"/>
</dbReference>
<keyword evidence="2" id="KW-0067">ATP-binding</keyword>
<dbReference type="SUPFAM" id="SSF48452">
    <property type="entry name" value="TPR-like"/>
    <property type="match status" value="1"/>
</dbReference>
<dbReference type="Pfam" id="PF03704">
    <property type="entry name" value="BTAD"/>
    <property type="match status" value="1"/>
</dbReference>
<sequence>MSYYLRVLGGFELLHDDTPIPIVSAKQRCLFASLALALPHSCHREVLAERLWGERGDEGASQNLRTALSQLRKQFVAEPLIGAQREEVWLRPESIQVDALNFKTLLANGDLQSLRAASDLYNGDFLRDVRIRDADAEQWISDQRGWHRARALEVFVKLSENALGSGDFESAVQDGRRAVLLDDLAEEAHRALLNALLAANRRGEAMRHARSMLELFETALGVTPSSETMAVIERVQTDSGTRAILDEASSSPAVRPLPDSAAPATVEAKRDLIEQRVIVALSYEINGVAEVAEHENADSLANLVGELDRLINVIAEEWLGVAGANALDHGVIFFGIDGQAEDYASDAVTAANELSEAIDNYRWQSRPDQRFCLKAGLADGLSLIFSPHPHEGKPRVLGHPELVARRMRLLAPTPGIYVSNRLRARVSRYFKFQHPSEPSDSGKQVDAFWRLVTPRRVSDRFEARRQRVLPIVGRRSELELLISRWSDACGGLGQFVIVRGDPGIGKSRLLYDLRGRLKAAGVRPWLLQCAPGGSRTAFSPVANMFASRRRWTQQPDAVFARAARRLGVSDSGHVEQLGFASGIIPAARQDLSLSTKEALRRNRSAIQSVIGARARKGAVCIVVEDIHWADPTTLTELEALSSWIADKPVLIVLTTRDDSLRSISDASNALDLKLRRLDAGEMKALATSLWEMVAEDSPTSEQLAFVSEFSDGIPLFLEELVLWRLRMERSVGTSPALRTDSWGDPTMPLNDLLLSRLNTLGEGRRVAQIAAVLGRSFDVSTLREVMGDLLPEENLTALLAFLVDQNVLRQIWPQPDAEYEFRHALLREAAYSSLRDADRRVFHQRVFKHLEQQFHDGLIIRDVDLAWHAERAGNYRVAATILARAGRDSAARWATAEARSCLSHALELTSSIDDIDAREGLQLEIIAALGPLVTSQFGPRDDRAQELYNRGVDIARQRPSSELADWFPVFWGWWYTGADFRIMHDRALRVQEMLSGVDDPEVKLQINHSIWAIDFNLGRHREALAAIETGLRLYDAERARMNRALFGGHDAKVCGLLQRALCLWLTGNHEASDAALAEMIGFTDSISHIPSKAHSLDGEAVSAFYRNDFTRLSDVCGRMGELAAKHEMEFLTGLSLLFGGWAEAYTRDLESGHNTFFKGLAILRHLGSAVDLPIYLDMYATLLGRKGQTELAIATVTDAITEARQTGHAYWLAELFRRRAALRAQAQGDPNLIVADLRSALTIADGQGAIALKNRSEQTAEELKLASQLLTATDED</sequence>
<dbReference type="Gene3D" id="3.30.70.1230">
    <property type="entry name" value="Nucleotide cyclase"/>
    <property type="match status" value="1"/>
</dbReference>
<dbReference type="InterPro" id="IPR029787">
    <property type="entry name" value="Nucleotide_cyclase"/>
</dbReference>
<feature type="domain" description="Bacterial transcriptional activator" evidence="3">
    <location>
        <begin position="97"/>
        <end position="236"/>
    </location>
</feature>
<organism evidence="4 5">
    <name type="scientific">Chelativorans salis</name>
    <dbReference type="NCBI Taxonomy" id="2978478"/>
    <lineage>
        <taxon>Bacteria</taxon>
        <taxon>Pseudomonadati</taxon>
        <taxon>Pseudomonadota</taxon>
        <taxon>Alphaproteobacteria</taxon>
        <taxon>Hyphomicrobiales</taxon>
        <taxon>Phyllobacteriaceae</taxon>
        <taxon>Chelativorans</taxon>
    </lineage>
</organism>
<dbReference type="InterPro" id="IPR016032">
    <property type="entry name" value="Sig_transdc_resp-reg_C-effctor"/>
</dbReference>
<dbReference type="SUPFAM" id="SSF52540">
    <property type="entry name" value="P-loop containing nucleoside triphosphate hydrolases"/>
    <property type="match status" value="1"/>
</dbReference>
<dbReference type="SMART" id="SM01043">
    <property type="entry name" value="BTAD"/>
    <property type="match status" value="1"/>
</dbReference>
<dbReference type="Pfam" id="PF13191">
    <property type="entry name" value="AAA_16"/>
    <property type="match status" value="1"/>
</dbReference>
<dbReference type="Gene3D" id="1.10.10.10">
    <property type="entry name" value="Winged helix-like DNA-binding domain superfamily/Winged helix DNA-binding domain"/>
    <property type="match status" value="1"/>
</dbReference>
<keyword evidence="1" id="KW-0547">Nucleotide-binding</keyword>
<proteinExistence type="predicted"/>
<evidence type="ECO:0000256" key="2">
    <source>
        <dbReference type="ARBA" id="ARBA00022840"/>
    </source>
</evidence>
<protein>
    <submittedName>
        <fullName evidence="4">AAA family ATPase</fullName>
    </submittedName>
</protein>
<keyword evidence="5" id="KW-1185">Reference proteome</keyword>
<dbReference type="InterPro" id="IPR027417">
    <property type="entry name" value="P-loop_NTPase"/>
</dbReference>
<dbReference type="Proteomes" id="UP001320831">
    <property type="component" value="Unassembled WGS sequence"/>
</dbReference>
<dbReference type="InterPro" id="IPR011990">
    <property type="entry name" value="TPR-like_helical_dom_sf"/>
</dbReference>
<name>A0ABT2LTL5_9HYPH</name>
<dbReference type="InterPro" id="IPR041664">
    <property type="entry name" value="AAA_16"/>
</dbReference>
<dbReference type="InterPro" id="IPR036388">
    <property type="entry name" value="WH-like_DNA-bd_sf"/>
</dbReference>
<dbReference type="Gene3D" id="1.25.40.10">
    <property type="entry name" value="Tetratricopeptide repeat domain"/>
    <property type="match status" value="1"/>
</dbReference>
<evidence type="ECO:0000313" key="5">
    <source>
        <dbReference type="Proteomes" id="UP001320831"/>
    </source>
</evidence>
<dbReference type="EMBL" id="JAOCZP010000009">
    <property type="protein sequence ID" value="MCT7377882.1"/>
    <property type="molecule type" value="Genomic_DNA"/>
</dbReference>
<evidence type="ECO:0000259" key="3">
    <source>
        <dbReference type="SMART" id="SM01043"/>
    </source>
</evidence>
<dbReference type="SUPFAM" id="SSF55073">
    <property type="entry name" value="Nucleotide cyclase"/>
    <property type="match status" value="1"/>
</dbReference>
<dbReference type="RefSeq" id="WP_260906596.1">
    <property type="nucleotide sequence ID" value="NZ_JAOCZP010000009.1"/>
</dbReference>
<dbReference type="InterPro" id="IPR005158">
    <property type="entry name" value="BTAD"/>
</dbReference>
<reference evidence="4 5" key="1">
    <citation type="submission" date="2022-09" db="EMBL/GenBank/DDBJ databases">
        <title>Chelativorans salina sp. nov., a novel slightly halophilic bacterium isolated from a saline lake sediment enrichment.</title>
        <authorList>
            <person name="Gao L."/>
            <person name="Fang B.-Z."/>
            <person name="Li W.-J."/>
        </authorList>
    </citation>
    <scope>NUCLEOTIDE SEQUENCE [LARGE SCALE GENOMIC DNA]</scope>
    <source>
        <strain evidence="4 5">EGI FJ00035</strain>
    </source>
</reference>
<evidence type="ECO:0000313" key="4">
    <source>
        <dbReference type="EMBL" id="MCT7377882.1"/>
    </source>
</evidence>
<comment type="caution">
    <text evidence="4">The sequence shown here is derived from an EMBL/GenBank/DDBJ whole genome shotgun (WGS) entry which is preliminary data.</text>
</comment>
<accession>A0ABT2LTL5</accession>
<gene>
    <name evidence="4" type="ORF">N5A92_22935</name>
</gene>